<gene>
    <name evidence="1" type="ORF">HMEPL2_35190</name>
</gene>
<dbReference type="RefSeq" id="WP_172515565.1">
    <property type="nucleotide sequence ID" value="NZ_AP022869.1"/>
</dbReference>
<protein>
    <recommendedName>
        <fullName evidence="3">DUF1737 domain-containing protein</fullName>
    </recommendedName>
</protein>
<dbReference type="Proteomes" id="UP000501053">
    <property type="component" value="Chromosome"/>
</dbReference>
<evidence type="ECO:0008006" key="3">
    <source>
        <dbReference type="Google" id="ProtNLM"/>
    </source>
</evidence>
<reference evidence="1 2" key="1">
    <citation type="submission" date="2020-03" db="EMBL/GenBank/DDBJ databases">
        <title>Complete Genome Sequence of Halomonas meridiana strain Eplume2, isolated from hydrothermal-plume in the north east Pacific Ocean.</title>
        <authorList>
            <person name="Kurihara Y."/>
            <person name="Kawai S."/>
            <person name="Sakai A."/>
            <person name="Galipon J."/>
            <person name="Arakawa K."/>
        </authorList>
    </citation>
    <scope>NUCLEOTIDE SEQUENCE [LARGE SCALE GENOMIC DNA]</scope>
    <source>
        <strain evidence="1 2">Eplume2</strain>
    </source>
</reference>
<name>A0A6F8XH87_9GAMM</name>
<evidence type="ECO:0000313" key="1">
    <source>
        <dbReference type="EMBL" id="BCB73168.1"/>
    </source>
</evidence>
<sequence length="64" mass="6654">MTTESNSKYTVVIAPSKDKLLDEVNSLIEAGWTPQGGLSIEYPANAVLPMYGQALVKGLGTGAG</sequence>
<accession>A0A6F8XH87</accession>
<proteinExistence type="predicted"/>
<dbReference type="AlphaFoldDB" id="A0A6F8XH87"/>
<evidence type="ECO:0000313" key="2">
    <source>
        <dbReference type="Proteomes" id="UP000501053"/>
    </source>
</evidence>
<dbReference type="EMBL" id="AP022869">
    <property type="protein sequence ID" value="BCB73168.1"/>
    <property type="molecule type" value="Genomic_DNA"/>
</dbReference>
<keyword evidence="2" id="KW-1185">Reference proteome</keyword>
<organism evidence="1 2">
    <name type="scientific">Vreelandella aquamarina</name>
    <dbReference type="NCBI Taxonomy" id="77097"/>
    <lineage>
        <taxon>Bacteria</taxon>
        <taxon>Pseudomonadati</taxon>
        <taxon>Pseudomonadota</taxon>
        <taxon>Gammaproteobacteria</taxon>
        <taxon>Oceanospirillales</taxon>
        <taxon>Halomonadaceae</taxon>
        <taxon>Vreelandella</taxon>
    </lineage>
</organism>